<accession>A0A484FAD7</accession>
<gene>
    <name evidence="2" type="ORF">Cob_v012642</name>
</gene>
<organism evidence="2 3">
    <name type="scientific">Colletotrichum orbiculare (strain 104-T / ATCC 96160 / CBS 514.97 / LARS 414 / MAFF 240422)</name>
    <name type="common">Cucumber anthracnose fungus</name>
    <name type="synonym">Colletotrichum lagenarium</name>
    <dbReference type="NCBI Taxonomy" id="1213857"/>
    <lineage>
        <taxon>Eukaryota</taxon>
        <taxon>Fungi</taxon>
        <taxon>Dikarya</taxon>
        <taxon>Ascomycota</taxon>
        <taxon>Pezizomycotina</taxon>
        <taxon>Sordariomycetes</taxon>
        <taxon>Hypocreomycetidae</taxon>
        <taxon>Glomerellales</taxon>
        <taxon>Glomerellaceae</taxon>
        <taxon>Colletotrichum</taxon>
        <taxon>Colletotrichum orbiculare species complex</taxon>
    </lineage>
</organism>
<evidence type="ECO:0000313" key="3">
    <source>
        <dbReference type="Proteomes" id="UP000014480"/>
    </source>
</evidence>
<name>A0A484FAD7_COLOR</name>
<keyword evidence="3" id="KW-1185">Reference proteome</keyword>
<dbReference type="AlphaFoldDB" id="A0A484FAD7"/>
<evidence type="ECO:0008006" key="4">
    <source>
        <dbReference type="Google" id="ProtNLM"/>
    </source>
</evidence>
<dbReference type="OrthoDB" id="5176208at2759"/>
<feature type="chain" id="PRO_5019847649" description="SnoaL-like domain-containing protein" evidence="1">
    <location>
        <begin position="19"/>
        <end position="193"/>
    </location>
</feature>
<keyword evidence="1" id="KW-0732">Signal</keyword>
<protein>
    <recommendedName>
        <fullName evidence="4">SnoaL-like domain-containing protein</fullName>
    </recommendedName>
</protein>
<comment type="caution">
    <text evidence="2">The sequence shown here is derived from an EMBL/GenBank/DDBJ whole genome shotgun (WGS) entry which is preliminary data.</text>
</comment>
<reference evidence="3" key="2">
    <citation type="journal article" date="2019" name="Mol. Plant Microbe Interact.">
        <title>Genome sequence resources for four phytopathogenic fungi from the Colletotrichum orbiculare species complex.</title>
        <authorList>
            <person name="Gan P."/>
            <person name="Tsushima A."/>
            <person name="Narusaka M."/>
            <person name="Narusaka Y."/>
            <person name="Takano Y."/>
            <person name="Kubo Y."/>
            <person name="Shirasu K."/>
        </authorList>
    </citation>
    <scope>GENOME REANNOTATION</scope>
    <source>
        <strain evidence="3">104-T / ATCC 96160 / CBS 514.97 / LARS 414 / MAFF 240422</strain>
    </source>
</reference>
<dbReference type="EMBL" id="AMCV02000050">
    <property type="protein sequence ID" value="TDZ14485.1"/>
    <property type="molecule type" value="Genomic_DNA"/>
</dbReference>
<evidence type="ECO:0000256" key="1">
    <source>
        <dbReference type="SAM" id="SignalP"/>
    </source>
</evidence>
<dbReference type="Proteomes" id="UP000014480">
    <property type="component" value="Unassembled WGS sequence"/>
</dbReference>
<feature type="signal peptide" evidence="1">
    <location>
        <begin position="1"/>
        <end position="18"/>
    </location>
</feature>
<sequence>MKASTALLPFTLLGAALGVDMAKYQPGTGVEAAFKPFLESLYAYAEDYKATDTFTDFFVPDTGRLVVLENQAQGPAAIVKLKQALLPTTGEKHWNHLPNATTVYSETAGQKVYNVYGVIQTRFDGGNCSIAYYSSRFTVLKDGKGAVRNTPHSGSLVLYDDYVGWKCCKTRFQPCGQISEKNYLERHRRGKRL</sequence>
<evidence type="ECO:0000313" key="2">
    <source>
        <dbReference type="EMBL" id="TDZ14485.1"/>
    </source>
</evidence>
<dbReference type="STRING" id="1213857.A0A484FAD7"/>
<proteinExistence type="predicted"/>
<reference evidence="3" key="1">
    <citation type="journal article" date="2013" name="New Phytol.">
        <title>Comparative genomic and transcriptomic analyses reveal the hemibiotrophic stage shift of Colletotrichum fungi.</title>
        <authorList>
            <person name="Gan P."/>
            <person name="Ikeda K."/>
            <person name="Irieda H."/>
            <person name="Narusaka M."/>
            <person name="O'Connell R.J."/>
            <person name="Narusaka Y."/>
            <person name="Takano Y."/>
            <person name="Kubo Y."/>
            <person name="Shirasu K."/>
        </authorList>
    </citation>
    <scope>NUCLEOTIDE SEQUENCE [LARGE SCALE GENOMIC DNA]</scope>
    <source>
        <strain evidence="3">104-T / ATCC 96160 / CBS 514.97 / LARS 414 / MAFF 240422</strain>
    </source>
</reference>